<feature type="domain" description="Calx-beta" evidence="21">
    <location>
        <begin position="33"/>
        <end position="123"/>
    </location>
</feature>
<evidence type="ECO:0000256" key="17">
    <source>
        <dbReference type="ARBA" id="ARBA00023180"/>
    </source>
</evidence>
<dbReference type="SUPFAM" id="SSF141072">
    <property type="entry name" value="CalX-like"/>
    <property type="match status" value="2"/>
</dbReference>
<evidence type="ECO:0000256" key="3">
    <source>
        <dbReference type="ARBA" id="ARBA00022448"/>
    </source>
</evidence>
<dbReference type="GO" id="GO:0005516">
    <property type="term" value="F:calmodulin binding"/>
    <property type="evidence" value="ECO:0007669"/>
    <property type="project" value="UniProtKB-KW"/>
</dbReference>
<feature type="transmembrane region" description="Helical" evidence="20">
    <location>
        <begin position="464"/>
        <end position="484"/>
    </location>
</feature>
<dbReference type="GO" id="GO:0098703">
    <property type="term" value="P:calcium ion import across plasma membrane"/>
    <property type="evidence" value="ECO:0007669"/>
    <property type="project" value="TreeGrafter"/>
</dbReference>
<dbReference type="Pfam" id="PF01699">
    <property type="entry name" value="Na_Ca_ex"/>
    <property type="match status" value="1"/>
</dbReference>
<dbReference type="Gene3D" id="1.20.1420.30">
    <property type="entry name" value="NCX, central ion-binding region"/>
    <property type="match status" value="1"/>
</dbReference>
<evidence type="ECO:0000256" key="18">
    <source>
        <dbReference type="ARBA" id="ARBA00023201"/>
    </source>
</evidence>
<keyword evidence="12" id="KW-0112">Calmodulin-binding</keyword>
<evidence type="ECO:0000256" key="16">
    <source>
        <dbReference type="ARBA" id="ARBA00023136"/>
    </source>
</evidence>
<feature type="domain" description="Calx-beta" evidence="21">
    <location>
        <begin position="165"/>
        <end position="264"/>
    </location>
</feature>
<dbReference type="PANTHER" id="PTHR11878">
    <property type="entry name" value="SODIUM/CALCIUM EXCHANGER"/>
    <property type="match status" value="1"/>
</dbReference>
<dbReference type="GO" id="GO:0046872">
    <property type="term" value="F:metal ion binding"/>
    <property type="evidence" value="ECO:0007669"/>
    <property type="project" value="UniProtKB-KW"/>
</dbReference>
<evidence type="ECO:0000256" key="13">
    <source>
        <dbReference type="ARBA" id="ARBA00022989"/>
    </source>
</evidence>
<evidence type="ECO:0000256" key="7">
    <source>
        <dbReference type="ARBA" id="ARBA00022692"/>
    </source>
</evidence>
<dbReference type="InterPro" id="IPR051171">
    <property type="entry name" value="CaCA"/>
</dbReference>
<dbReference type="PANTHER" id="PTHR11878:SF65">
    <property type="entry name" value="NA_CA-EXCHANGE PROTEIN, ISOFORM G"/>
    <property type="match status" value="1"/>
</dbReference>
<dbReference type="SMART" id="SM00237">
    <property type="entry name" value="Calx_beta"/>
    <property type="match status" value="2"/>
</dbReference>
<dbReference type="GO" id="GO:0042383">
    <property type="term" value="C:sarcolemma"/>
    <property type="evidence" value="ECO:0007669"/>
    <property type="project" value="TreeGrafter"/>
</dbReference>
<evidence type="ECO:0000256" key="12">
    <source>
        <dbReference type="ARBA" id="ARBA00022860"/>
    </source>
</evidence>
<organism evidence="22 23">
    <name type="scientific">Romanomermis culicivorax</name>
    <name type="common">Nematode worm</name>
    <dbReference type="NCBI Taxonomy" id="13658"/>
    <lineage>
        <taxon>Eukaryota</taxon>
        <taxon>Metazoa</taxon>
        <taxon>Ecdysozoa</taxon>
        <taxon>Nematoda</taxon>
        <taxon>Enoplea</taxon>
        <taxon>Dorylaimia</taxon>
        <taxon>Mermithida</taxon>
        <taxon>Mermithoidea</taxon>
        <taxon>Mermithidae</taxon>
        <taxon>Romanomermis</taxon>
    </lineage>
</organism>
<evidence type="ECO:0000256" key="11">
    <source>
        <dbReference type="ARBA" id="ARBA00022837"/>
    </source>
</evidence>
<evidence type="ECO:0000256" key="14">
    <source>
        <dbReference type="ARBA" id="ARBA00023053"/>
    </source>
</evidence>
<evidence type="ECO:0000256" key="9">
    <source>
        <dbReference type="ARBA" id="ARBA00022729"/>
    </source>
</evidence>
<proteinExistence type="inferred from homology"/>
<dbReference type="AlphaFoldDB" id="A0A915IAL6"/>
<keyword evidence="16 20" id="KW-0472">Membrane</keyword>
<keyword evidence="6" id="KW-0109">Calcium transport</keyword>
<evidence type="ECO:0000256" key="8">
    <source>
        <dbReference type="ARBA" id="ARBA00022723"/>
    </source>
</evidence>
<comment type="subcellular location">
    <subcellularLocation>
        <location evidence="1">Cell membrane</location>
        <topology evidence="1">Multi-pass membrane protein</topology>
    </subcellularLocation>
</comment>
<evidence type="ECO:0000256" key="19">
    <source>
        <dbReference type="ARBA" id="ARBA00033667"/>
    </source>
</evidence>
<dbReference type="WBParaSite" id="nRc.2.0.1.t11224-RA">
    <property type="protein sequence ID" value="nRc.2.0.1.t11224-RA"/>
    <property type="gene ID" value="nRc.2.0.1.g11224"/>
</dbReference>
<keyword evidence="13 20" id="KW-1133">Transmembrane helix</keyword>
<keyword evidence="11" id="KW-0106">Calcium</keyword>
<evidence type="ECO:0000256" key="5">
    <source>
        <dbReference type="ARBA" id="ARBA00022475"/>
    </source>
</evidence>
<dbReference type="GO" id="GO:0005432">
    <property type="term" value="F:calcium:sodium antiporter activity"/>
    <property type="evidence" value="ECO:0007669"/>
    <property type="project" value="InterPro"/>
</dbReference>
<dbReference type="Gene3D" id="2.60.40.2030">
    <property type="match status" value="2"/>
</dbReference>
<feature type="transmembrane region" description="Helical" evidence="20">
    <location>
        <begin position="504"/>
        <end position="524"/>
    </location>
</feature>
<dbReference type="Proteomes" id="UP000887565">
    <property type="component" value="Unplaced"/>
</dbReference>
<feature type="transmembrane region" description="Helical" evidence="20">
    <location>
        <begin position="545"/>
        <end position="562"/>
    </location>
</feature>
<dbReference type="Pfam" id="PF03160">
    <property type="entry name" value="Calx-beta"/>
    <property type="match status" value="2"/>
</dbReference>
<evidence type="ECO:0000313" key="23">
    <source>
        <dbReference type="WBParaSite" id="nRc.2.0.1.t11224-RA"/>
    </source>
</evidence>
<evidence type="ECO:0000256" key="10">
    <source>
        <dbReference type="ARBA" id="ARBA00022737"/>
    </source>
</evidence>
<keyword evidence="3" id="KW-0813">Transport</keyword>
<keyword evidence="10" id="KW-0677">Repeat</keyword>
<dbReference type="GO" id="GO:0007154">
    <property type="term" value="P:cell communication"/>
    <property type="evidence" value="ECO:0007669"/>
    <property type="project" value="InterPro"/>
</dbReference>
<keyword evidence="5" id="KW-1003">Cell membrane</keyword>
<evidence type="ECO:0000256" key="2">
    <source>
        <dbReference type="ARBA" id="ARBA00007489"/>
    </source>
</evidence>
<dbReference type="InterPro" id="IPR044880">
    <property type="entry name" value="NCX_ion-bd_dom_sf"/>
</dbReference>
<evidence type="ECO:0000256" key="6">
    <source>
        <dbReference type="ARBA" id="ARBA00022568"/>
    </source>
</evidence>
<dbReference type="PRINTS" id="PR01259">
    <property type="entry name" value="NACAEXCHNGR"/>
</dbReference>
<keyword evidence="4" id="KW-0050">Antiport</keyword>
<keyword evidence="7 20" id="KW-0812">Transmembrane</keyword>
<comment type="catalytic activity">
    <reaction evidence="19">
        <text>Ca(2+)(in) + 3 Na(+)(out) = Ca(2+)(out) + 3 Na(+)(in)</text>
        <dbReference type="Rhea" id="RHEA:69955"/>
        <dbReference type="ChEBI" id="CHEBI:29101"/>
        <dbReference type="ChEBI" id="CHEBI:29108"/>
    </reaction>
</comment>
<comment type="similarity">
    <text evidence="2">Belongs to the Ca(2+):cation antiporter (CaCA) (TC 2.A.19) family. SLC8 subfamily.</text>
</comment>
<keyword evidence="8" id="KW-0479">Metal-binding</keyword>
<dbReference type="InterPro" id="IPR038081">
    <property type="entry name" value="CalX-like_sf"/>
</dbReference>
<evidence type="ECO:0000256" key="15">
    <source>
        <dbReference type="ARBA" id="ARBA00023065"/>
    </source>
</evidence>
<evidence type="ECO:0000256" key="20">
    <source>
        <dbReference type="SAM" id="Phobius"/>
    </source>
</evidence>
<sequence>MRKLIGGGNIVRSRVKRMKSVPKTSPQVPSAMASGALFDPATHVINIFLDPPQYTVMENVGTMKVKVSKTGTGWLGVKLDVLVDYSVNGTLRFTPADQCFYIDIPIIDDDIFEEDEHFYVLLENLRVLDESTGRFIKNSTSTFPDLERQLTKELPLSQILSPNRATVVILDDDHAGVFSIEHEEYIVPENSGVVNITVKRSSGARGLVAVPYATLDGTAVAGKDYTKTSGILEFENNETEKTIEIGIINKEEYERYEIFSLFLSTPICDESTRDDSLSSRDRKTKEIAEKGRPKLGRISKCRIKIQESKEFKGLVDKMMKKANVSDAVGTHSWKEQFNDAFTVRSSEEDANVDLEEDNLPSCCDYVMHFISVPWKVLAACCPPTEYYNGWACFVVTIFLVGLFTAMIGDLANHFGCTIGLKDTVTAISLVAMGTSVPDLFASKVAAVQDKYADSSIGNVTGSNAVNVFLGIGLAWCLCAIVSWLRSEEDGFRLKAIEKVEPGSLAFSVTLFCTEAVICISIIILRRHKCFGGGELGGSWKNKITTAVIFLGMWATYVILSTLETYCVISGF</sequence>
<accession>A0A915IAL6</accession>
<protein>
    <submittedName>
        <fullName evidence="23">Calx-beta domain-containing protein</fullName>
    </submittedName>
</protein>
<evidence type="ECO:0000256" key="4">
    <source>
        <dbReference type="ARBA" id="ARBA00022449"/>
    </source>
</evidence>
<feature type="transmembrane region" description="Helical" evidence="20">
    <location>
        <begin position="387"/>
        <end position="411"/>
    </location>
</feature>
<dbReference type="InterPro" id="IPR003644">
    <property type="entry name" value="Calx_beta"/>
</dbReference>
<keyword evidence="22" id="KW-1185">Reference proteome</keyword>
<keyword evidence="9" id="KW-0732">Signal</keyword>
<keyword evidence="14" id="KW-0915">Sodium</keyword>
<reference evidence="23" key="1">
    <citation type="submission" date="2022-11" db="UniProtKB">
        <authorList>
            <consortium name="WormBaseParasite"/>
        </authorList>
    </citation>
    <scope>IDENTIFICATION</scope>
</reference>
<keyword evidence="17" id="KW-0325">Glycoprotein</keyword>
<dbReference type="InterPro" id="IPR004836">
    <property type="entry name" value="Na_Ca_Ex"/>
</dbReference>
<keyword evidence="15" id="KW-0406">Ion transport</keyword>
<dbReference type="InterPro" id="IPR004837">
    <property type="entry name" value="NaCa_Exmemb"/>
</dbReference>
<keyword evidence="18" id="KW-0739">Sodium transport</keyword>
<evidence type="ECO:0000256" key="1">
    <source>
        <dbReference type="ARBA" id="ARBA00004651"/>
    </source>
</evidence>
<evidence type="ECO:0000313" key="22">
    <source>
        <dbReference type="Proteomes" id="UP000887565"/>
    </source>
</evidence>
<dbReference type="GO" id="GO:0098794">
    <property type="term" value="C:postsynapse"/>
    <property type="evidence" value="ECO:0007669"/>
    <property type="project" value="TreeGrafter"/>
</dbReference>
<evidence type="ECO:0000259" key="21">
    <source>
        <dbReference type="SMART" id="SM00237"/>
    </source>
</evidence>
<dbReference type="GO" id="GO:0030424">
    <property type="term" value="C:axon"/>
    <property type="evidence" value="ECO:0007669"/>
    <property type="project" value="TreeGrafter"/>
</dbReference>
<name>A0A915IAL6_ROMCU</name>